<dbReference type="EMBL" id="AUWU02000007">
    <property type="protein sequence ID" value="KAH0571409.1"/>
    <property type="molecule type" value="Genomic_DNA"/>
</dbReference>
<dbReference type="Pfam" id="PF01926">
    <property type="entry name" value="MMR_HSR1"/>
    <property type="match status" value="1"/>
</dbReference>
<dbReference type="Proteomes" id="UP000018208">
    <property type="component" value="Unassembled WGS sequence"/>
</dbReference>
<dbReference type="OrthoDB" id="415015at2759"/>
<reference evidence="4" key="2">
    <citation type="submission" date="2020-12" db="EMBL/GenBank/DDBJ databases">
        <title>New Spironucleus salmonicida genome in near-complete chromosomes.</title>
        <authorList>
            <person name="Xu F."/>
            <person name="Kurt Z."/>
            <person name="Jimenez-Gonzalez A."/>
            <person name="Astvaldsson A."/>
            <person name="Andersson J.O."/>
            <person name="Svard S.G."/>
        </authorList>
    </citation>
    <scope>NUCLEOTIDE SEQUENCE</scope>
    <source>
        <strain evidence="4">ATCC 50377</strain>
    </source>
</reference>
<dbReference type="PRINTS" id="PR00326">
    <property type="entry name" value="GTP1OBG"/>
</dbReference>
<dbReference type="PANTHER" id="PTHR45759">
    <property type="entry name" value="NUCLEOLAR GTP-BINDING PROTEIN 1"/>
    <property type="match status" value="1"/>
</dbReference>
<evidence type="ECO:0000259" key="2">
    <source>
        <dbReference type="PROSITE" id="PS51710"/>
    </source>
</evidence>
<evidence type="ECO:0000313" key="5">
    <source>
        <dbReference type="Proteomes" id="UP000018208"/>
    </source>
</evidence>
<dbReference type="EMBL" id="KI546073">
    <property type="protein sequence ID" value="EST46514.1"/>
    <property type="molecule type" value="Genomic_DNA"/>
</dbReference>
<name>V6M061_9EUKA</name>
<dbReference type="InterPro" id="IPR012973">
    <property type="entry name" value="NOG_C"/>
</dbReference>
<dbReference type="InterPro" id="IPR006073">
    <property type="entry name" value="GTP-bd"/>
</dbReference>
<dbReference type="InterPro" id="IPR031167">
    <property type="entry name" value="G_OBG"/>
</dbReference>
<keyword evidence="5" id="KW-1185">Reference proteome</keyword>
<gene>
    <name evidence="3" type="ORF">SS50377_13320</name>
    <name evidence="4" type="ORF">SS50377_27710</name>
</gene>
<dbReference type="InterPro" id="IPR027417">
    <property type="entry name" value="P-loop_NTPase"/>
</dbReference>
<keyword evidence="1" id="KW-0547">Nucleotide-binding</keyword>
<dbReference type="GO" id="GO:0005525">
    <property type="term" value="F:GTP binding"/>
    <property type="evidence" value="ECO:0007669"/>
    <property type="project" value="InterPro"/>
</dbReference>
<dbReference type="SUPFAM" id="SSF52540">
    <property type="entry name" value="P-loop containing nucleoside triphosphate hydrolases"/>
    <property type="match status" value="1"/>
</dbReference>
<dbReference type="AlphaFoldDB" id="V6M061"/>
<accession>V6M061</accession>
<feature type="domain" description="OBG-type G" evidence="2">
    <location>
        <begin position="169"/>
        <end position="390"/>
    </location>
</feature>
<organism evidence="3">
    <name type="scientific">Spironucleus salmonicida</name>
    <dbReference type="NCBI Taxonomy" id="348837"/>
    <lineage>
        <taxon>Eukaryota</taxon>
        <taxon>Metamonada</taxon>
        <taxon>Diplomonadida</taxon>
        <taxon>Hexamitidae</taxon>
        <taxon>Hexamitinae</taxon>
        <taxon>Spironucleus</taxon>
    </lineage>
</organism>
<dbReference type="InterPro" id="IPR005225">
    <property type="entry name" value="Small_GTP-bd"/>
</dbReference>
<evidence type="ECO:0000313" key="4">
    <source>
        <dbReference type="EMBL" id="KAH0571409.1"/>
    </source>
</evidence>
<proteinExistence type="predicted"/>
<dbReference type="Pfam" id="PF08155">
    <property type="entry name" value="NOGCT"/>
    <property type="match status" value="1"/>
</dbReference>
<dbReference type="PROSITE" id="PS51710">
    <property type="entry name" value="G_OBG"/>
    <property type="match status" value="1"/>
</dbReference>
<dbReference type="InterPro" id="IPR041623">
    <property type="entry name" value="NOG1_N"/>
</dbReference>
<evidence type="ECO:0000313" key="3">
    <source>
        <dbReference type="EMBL" id="EST46514.1"/>
    </source>
</evidence>
<dbReference type="Pfam" id="PF17835">
    <property type="entry name" value="NOG1_N"/>
    <property type="match status" value="1"/>
</dbReference>
<dbReference type="Gene3D" id="1.20.120.1190">
    <property type="match status" value="1"/>
</dbReference>
<dbReference type="NCBIfam" id="TIGR00231">
    <property type="entry name" value="small_GTP"/>
    <property type="match status" value="1"/>
</dbReference>
<protein>
    <submittedName>
        <fullName evidence="3">Nucleolar GTP-binding protein 1</fullName>
    </submittedName>
</protein>
<reference evidence="3 4" key="1">
    <citation type="journal article" date="2014" name="PLoS Genet.">
        <title>The Genome of Spironucleus salmonicida Highlights a Fish Pathogen Adapted to Fluctuating Environments.</title>
        <authorList>
            <person name="Xu F."/>
            <person name="Jerlstrom-Hultqvist J."/>
            <person name="Einarsson E."/>
            <person name="Astvaldsson A."/>
            <person name="Svard S.G."/>
            <person name="Andersson J.O."/>
        </authorList>
    </citation>
    <scope>NUCLEOTIDE SEQUENCE</scope>
    <source>
        <strain evidence="4">ATCC 50377</strain>
    </source>
</reference>
<evidence type="ECO:0000256" key="1">
    <source>
        <dbReference type="ARBA" id="ARBA00022741"/>
    </source>
</evidence>
<dbReference type="VEuPathDB" id="GiardiaDB:SS50377_27710"/>
<sequence length="645" mass="73219">MPAYDFKSIPPILASKELIDAILYKTMRKTPTIVRKQFNIARIRNFYMLKVKFTQNTIDNKLQDIVGNFPKLEQIHPFYRYWFNVLYDRDHFKIALGQLKNCKTLVDKVGSHYVKLLKHADSLFQCKQLKVAALGRMVSLVRKMDAYLQYLEQVRQHMARLPNIDPSMRSIVITGYPSAGKSSFLNTLTAANVDVQSWAFTTQSLLVGHADRSNIRFQIIDTPGLLDRNLEERNNIELQAITALAYLNSTVIFVLDVTQGQIFTEKQVQLFDSLKPFFAGKNVVICLSKSDLWDAAQLSETEKQLIQSLTPFSFEETIGLAAIPYISTSDFAEALKIGGLQAVQATQALQQENSRIQQLISIPQIPMISCSSQSNSGCERVFNIAADLLLRQRERSGLQTYGQGQLAIPGLYVAYPKGKTSNSSVPDSVQQLNTQGLNPRPLSQADGFVTELDKEMQFGQSCKYIYNEREKWDLARPEWINDPIPLIHNGKNILDFITVDEDIMKMVQDLEEEERQLSKQPALYDDEELFKRLAAYKRLTDHSRPKNAVLETIRAKTNEKKAILERSSVRSGKARVTSITKQRNISATDIELNQQYKGVGEAGLEKAKKIYKKNRVSDSNQSVAPEEMARHLMSGKMSNGTRAWR</sequence>
<dbReference type="Gene3D" id="3.40.50.300">
    <property type="entry name" value="P-loop containing nucleotide triphosphate hydrolases"/>
    <property type="match status" value="1"/>
</dbReference>